<protein>
    <submittedName>
        <fullName evidence="2">Uncharacterized protein</fullName>
    </submittedName>
</protein>
<dbReference type="AlphaFoldDB" id="A0AAX4P300"/>
<proteinExistence type="predicted"/>
<organism evidence="2 3">
    <name type="scientific">Chloropicon roscoffensis</name>
    <dbReference type="NCBI Taxonomy" id="1461544"/>
    <lineage>
        <taxon>Eukaryota</taxon>
        <taxon>Viridiplantae</taxon>
        <taxon>Chlorophyta</taxon>
        <taxon>Chloropicophyceae</taxon>
        <taxon>Chloropicales</taxon>
        <taxon>Chloropicaceae</taxon>
        <taxon>Chloropicon</taxon>
    </lineage>
</organism>
<feature type="compositionally biased region" description="Basic and acidic residues" evidence="1">
    <location>
        <begin position="163"/>
        <end position="174"/>
    </location>
</feature>
<feature type="region of interest" description="Disordered" evidence="1">
    <location>
        <begin position="343"/>
        <end position="377"/>
    </location>
</feature>
<evidence type="ECO:0000313" key="2">
    <source>
        <dbReference type="EMBL" id="WZN60109.1"/>
    </source>
</evidence>
<reference evidence="2 3" key="1">
    <citation type="submission" date="2024-03" db="EMBL/GenBank/DDBJ databases">
        <title>Complete genome sequence of the green alga Chloropicon roscoffensis RCC1871.</title>
        <authorList>
            <person name="Lemieux C."/>
            <person name="Pombert J.-F."/>
            <person name="Otis C."/>
            <person name="Turmel M."/>
        </authorList>
    </citation>
    <scope>NUCLEOTIDE SEQUENCE [LARGE SCALE GENOMIC DNA]</scope>
    <source>
        <strain evidence="2 3">RCC1871</strain>
    </source>
</reference>
<dbReference type="Proteomes" id="UP001472866">
    <property type="component" value="Chromosome 02"/>
</dbReference>
<evidence type="ECO:0000256" key="1">
    <source>
        <dbReference type="SAM" id="MobiDB-lite"/>
    </source>
</evidence>
<feature type="region of interest" description="Disordered" evidence="1">
    <location>
        <begin position="117"/>
        <end position="215"/>
    </location>
</feature>
<feature type="region of interest" description="Disordered" evidence="1">
    <location>
        <begin position="305"/>
        <end position="327"/>
    </location>
</feature>
<evidence type="ECO:0000313" key="3">
    <source>
        <dbReference type="Proteomes" id="UP001472866"/>
    </source>
</evidence>
<feature type="region of interest" description="Disordered" evidence="1">
    <location>
        <begin position="1"/>
        <end position="29"/>
    </location>
</feature>
<gene>
    <name evidence="2" type="ORF">HKI87_02g16370</name>
</gene>
<dbReference type="EMBL" id="CP151502">
    <property type="protein sequence ID" value="WZN60109.1"/>
    <property type="molecule type" value="Genomic_DNA"/>
</dbReference>
<accession>A0AAX4P300</accession>
<keyword evidence="3" id="KW-1185">Reference proteome</keyword>
<feature type="compositionally biased region" description="Basic residues" evidence="1">
    <location>
        <begin position="187"/>
        <end position="200"/>
    </location>
</feature>
<name>A0AAX4P300_9CHLO</name>
<feature type="compositionally biased region" description="Low complexity" evidence="1">
    <location>
        <begin position="140"/>
        <end position="162"/>
    </location>
</feature>
<sequence>MPVHTRRSSAAPARHGASPGRARAGRAAASVDDLLEENLSLRYQVQKLQAVLSGNAGSPARNAAGHGADGEEEKFKNQIKKLQVFMNDHSSQSSALKTKLKGASDYVENLERERGRRASSFARLGGGDAVKPRATKRAQAKAAARSPTISRSLRGALGSSLGDARRSASEERMASGRSSGSSEAPAPRRKPVARGRKPRPVRPSPGSPAGPAAGQALGVTSADLEYIFDEVVSLKHKLAQAELKLQRSEEAARRSAPMFKDEATLQREIRDVKEGQAKLVKQIGAQQRVLSEIFQRLSVSGLEVAGEDPEAGEAAQGARRGDREAGHGGAYQVYRTRHPVVSTKTGISGRGRAGRNSLSHPVIRTSDGSRRAGRARPLSAAANTKFALLSAGASTAYSDNPRYVERALNFDKTFGDLRDF</sequence>
<feature type="compositionally biased region" description="Low complexity" evidence="1">
    <location>
        <begin position="8"/>
        <end position="29"/>
    </location>
</feature>